<gene>
    <name evidence="3" type="ORF">JKP88DRAFT_303870</name>
</gene>
<dbReference type="InterPro" id="IPR047767">
    <property type="entry name" value="PSP1-like"/>
</dbReference>
<evidence type="ECO:0000313" key="3">
    <source>
        <dbReference type="EMBL" id="KAG5188697.1"/>
    </source>
</evidence>
<dbReference type="PROSITE" id="PS51411">
    <property type="entry name" value="PSP1_C"/>
    <property type="match status" value="1"/>
</dbReference>
<comment type="caution">
    <text evidence="3">The sequence shown here is derived from an EMBL/GenBank/DDBJ whole genome shotgun (WGS) entry which is preliminary data.</text>
</comment>
<dbReference type="OrthoDB" id="243127at2759"/>
<keyword evidence="4" id="KW-1185">Reference proteome</keyword>
<protein>
    <submittedName>
        <fullName evidence="3">PSP1 C-terminal conserved region-domain-containing protein</fullName>
    </submittedName>
</protein>
<accession>A0A836CJQ8</accession>
<dbReference type="Proteomes" id="UP000664859">
    <property type="component" value="Unassembled WGS sequence"/>
</dbReference>
<dbReference type="GO" id="GO:0005737">
    <property type="term" value="C:cytoplasm"/>
    <property type="evidence" value="ECO:0007669"/>
    <property type="project" value="TreeGrafter"/>
</dbReference>
<dbReference type="PANTHER" id="PTHR43830:SF3">
    <property type="entry name" value="PROTEIN PSP1"/>
    <property type="match status" value="1"/>
</dbReference>
<dbReference type="PANTHER" id="PTHR43830">
    <property type="entry name" value="PROTEIN PSP1"/>
    <property type="match status" value="1"/>
</dbReference>
<name>A0A836CJQ8_9STRA</name>
<dbReference type="InterPro" id="IPR007557">
    <property type="entry name" value="PSP1_C"/>
</dbReference>
<feature type="region of interest" description="Disordered" evidence="1">
    <location>
        <begin position="190"/>
        <end position="213"/>
    </location>
</feature>
<dbReference type="Pfam" id="PF04468">
    <property type="entry name" value="PSP1"/>
    <property type="match status" value="1"/>
</dbReference>
<organism evidence="3 4">
    <name type="scientific">Tribonema minus</name>
    <dbReference type="NCBI Taxonomy" id="303371"/>
    <lineage>
        <taxon>Eukaryota</taxon>
        <taxon>Sar</taxon>
        <taxon>Stramenopiles</taxon>
        <taxon>Ochrophyta</taxon>
        <taxon>PX clade</taxon>
        <taxon>Xanthophyceae</taxon>
        <taxon>Tribonematales</taxon>
        <taxon>Tribonemataceae</taxon>
        <taxon>Tribonema</taxon>
    </lineage>
</organism>
<feature type="region of interest" description="Disordered" evidence="1">
    <location>
        <begin position="53"/>
        <end position="91"/>
    </location>
</feature>
<dbReference type="AlphaFoldDB" id="A0A836CJQ8"/>
<sequence>MALSRSLSLHSCNLGYCLSSTSDALNTEGDNSFYPYDTFDDGDFSTDKFVSSAQLQVQPGRPLGGRRGSLSSDGTNAGSTGGGQRDGRGGAAFWPPSALNLASLGHTGIGTQQQGLPTPTCAWTAPIMGQHSQPMIVHRHANDWSQVEADRGENIGVIEAVVPAGECTALCCSEGGTNGKGVVTGGAPDAEGKPCGTRRGRRKSKKHAEMGQLSAKARDEAVVLSASRCWIASSSLNMVCQEAEFQFDRHKLTIYFEADRRVDFREFVRWLFRRHKARIWMEQL</sequence>
<proteinExistence type="predicted"/>
<dbReference type="EMBL" id="JAFCMP010000066">
    <property type="protein sequence ID" value="KAG5188697.1"/>
    <property type="molecule type" value="Genomic_DNA"/>
</dbReference>
<evidence type="ECO:0000259" key="2">
    <source>
        <dbReference type="PROSITE" id="PS51411"/>
    </source>
</evidence>
<evidence type="ECO:0000313" key="4">
    <source>
        <dbReference type="Proteomes" id="UP000664859"/>
    </source>
</evidence>
<feature type="domain" description="PSP1 C-terminal" evidence="2">
    <location>
        <begin position="197"/>
        <end position="284"/>
    </location>
</feature>
<feature type="compositionally biased region" description="Basic residues" evidence="1">
    <location>
        <begin position="196"/>
        <end position="206"/>
    </location>
</feature>
<evidence type="ECO:0000256" key="1">
    <source>
        <dbReference type="SAM" id="MobiDB-lite"/>
    </source>
</evidence>
<reference evidence="3" key="1">
    <citation type="submission" date="2021-02" db="EMBL/GenBank/DDBJ databases">
        <title>First Annotated Genome of the Yellow-green Alga Tribonema minus.</title>
        <authorList>
            <person name="Mahan K.M."/>
        </authorList>
    </citation>
    <scope>NUCLEOTIDE SEQUENCE</scope>
    <source>
        <strain evidence="3">UTEX B ZZ1240</strain>
    </source>
</reference>